<dbReference type="Gene3D" id="2.60.40.3340">
    <property type="entry name" value="Domain of unknown function DUF4426"/>
    <property type="match status" value="1"/>
</dbReference>
<dbReference type="AlphaFoldDB" id="A0A4R4AM54"/>
<evidence type="ECO:0000256" key="1">
    <source>
        <dbReference type="SAM" id="SignalP"/>
    </source>
</evidence>
<feature type="domain" description="DUF4426" evidence="2">
    <location>
        <begin position="28"/>
        <end position="151"/>
    </location>
</feature>
<gene>
    <name evidence="3" type="ORF">EDC29_101406</name>
</gene>
<evidence type="ECO:0000313" key="3">
    <source>
        <dbReference type="EMBL" id="TCW39989.1"/>
    </source>
</evidence>
<evidence type="ECO:0000313" key="4">
    <source>
        <dbReference type="Proteomes" id="UP000295247"/>
    </source>
</evidence>
<evidence type="ECO:0000259" key="2">
    <source>
        <dbReference type="Pfam" id="PF14467"/>
    </source>
</evidence>
<feature type="signal peptide" evidence="1">
    <location>
        <begin position="1"/>
        <end position="23"/>
    </location>
</feature>
<sequence length="152" mass="16728">MFRLRALLLPLGVALSLSAPVGAETATSADGYQIHYNAIPTATLNPEIASEFKILRSKRRGMLNVGVRGPSEQGMGAPTRARIEVEALTPPSTETTRVPMREITIPERGTVHYVGEFPIEEEQVMVFRIAVTPEGSDQTTEVELEQQFFTED</sequence>
<dbReference type="Proteomes" id="UP000295247">
    <property type="component" value="Unassembled WGS sequence"/>
</dbReference>
<dbReference type="Pfam" id="PF14467">
    <property type="entry name" value="DUF4426"/>
    <property type="match status" value="1"/>
</dbReference>
<organism evidence="3 4">
    <name type="scientific">Marichromatium gracile</name>
    <name type="common">Chromatium gracile</name>
    <dbReference type="NCBI Taxonomy" id="1048"/>
    <lineage>
        <taxon>Bacteria</taxon>
        <taxon>Pseudomonadati</taxon>
        <taxon>Pseudomonadota</taxon>
        <taxon>Gammaproteobacteria</taxon>
        <taxon>Chromatiales</taxon>
        <taxon>Chromatiaceae</taxon>
        <taxon>Marichromatium</taxon>
    </lineage>
</organism>
<proteinExistence type="predicted"/>
<accession>A0A4R4AM54</accession>
<dbReference type="EMBL" id="SMDC01000001">
    <property type="protein sequence ID" value="TCW39989.1"/>
    <property type="molecule type" value="Genomic_DNA"/>
</dbReference>
<dbReference type="RefSeq" id="WP_165913409.1">
    <property type="nucleotide sequence ID" value="NZ_NRRH01000001.1"/>
</dbReference>
<keyword evidence="1" id="KW-0732">Signal</keyword>
<name>A0A4R4AM54_MARGR</name>
<reference evidence="3 4" key="1">
    <citation type="submission" date="2019-03" db="EMBL/GenBank/DDBJ databases">
        <title>Genomic Encyclopedia of Type Strains, Phase IV (KMG-IV): sequencing the most valuable type-strain genomes for metagenomic binning, comparative biology and taxonomic classification.</title>
        <authorList>
            <person name="Goeker M."/>
        </authorList>
    </citation>
    <scope>NUCLEOTIDE SEQUENCE [LARGE SCALE GENOMIC DNA]</scope>
    <source>
        <strain evidence="3 4">DSM 203</strain>
    </source>
</reference>
<feature type="chain" id="PRO_5020653378" evidence="1">
    <location>
        <begin position="24"/>
        <end position="152"/>
    </location>
</feature>
<protein>
    <submittedName>
        <fullName evidence="3">Uncharacterized protein DUF4426</fullName>
    </submittedName>
</protein>
<dbReference type="InterPro" id="IPR025218">
    <property type="entry name" value="DUF4426"/>
</dbReference>
<comment type="caution">
    <text evidence="3">The sequence shown here is derived from an EMBL/GenBank/DDBJ whole genome shotgun (WGS) entry which is preliminary data.</text>
</comment>